<evidence type="ECO:0000256" key="2">
    <source>
        <dbReference type="SAM" id="MobiDB-lite"/>
    </source>
</evidence>
<feature type="compositionally biased region" description="Basic and acidic residues" evidence="2">
    <location>
        <begin position="81"/>
        <end position="91"/>
    </location>
</feature>
<feature type="region of interest" description="Disordered" evidence="2">
    <location>
        <begin position="1"/>
        <end position="93"/>
    </location>
</feature>
<dbReference type="RefSeq" id="WP_212700469.1">
    <property type="nucleotide sequence ID" value="NZ_JADMKU010000005.1"/>
</dbReference>
<keyword evidence="1" id="KW-0175">Coiled coil</keyword>
<feature type="compositionally biased region" description="Basic residues" evidence="2">
    <location>
        <begin position="1"/>
        <end position="16"/>
    </location>
</feature>
<evidence type="ECO:0000313" key="5">
    <source>
        <dbReference type="Proteomes" id="UP001195941"/>
    </source>
</evidence>
<keyword evidence="5" id="KW-1185">Reference proteome</keyword>
<keyword evidence="3" id="KW-0812">Transmembrane</keyword>
<dbReference type="PANTHER" id="PTHR32309:SF13">
    <property type="entry name" value="FERRIC ENTEROBACTIN TRANSPORT PROTEIN FEPE"/>
    <property type="match status" value="1"/>
</dbReference>
<feature type="transmembrane region" description="Helical" evidence="3">
    <location>
        <begin position="559"/>
        <end position="579"/>
    </location>
</feature>
<reference evidence="4 5" key="1">
    <citation type="journal article" date="2021" name="Arch. Microbiol.">
        <title>Thalassobius aquimarinus sp. nov., isolated from the Sea of Japan seashore.</title>
        <authorList>
            <person name="Kurilenko V.V."/>
            <person name="Romanenko L.A."/>
            <person name="Chernysheva N.Y."/>
            <person name="Velansky P.V."/>
            <person name="Tekutyeva L.A."/>
            <person name="Isaeva M.P."/>
            <person name="Mikhailov V.V."/>
        </authorList>
    </citation>
    <scope>NUCLEOTIDE SEQUENCE [LARGE SCALE GENOMIC DNA]</scope>
    <source>
        <strain evidence="4 5">KMM 8518</strain>
    </source>
</reference>
<evidence type="ECO:0000313" key="4">
    <source>
        <dbReference type="EMBL" id="MBR9650953.1"/>
    </source>
</evidence>
<name>A0ABS5HQW8_9RHOB</name>
<comment type="caution">
    <text evidence="4">The sequence shown here is derived from an EMBL/GenBank/DDBJ whole genome shotgun (WGS) entry which is preliminary data.</text>
</comment>
<keyword evidence="3" id="KW-1133">Transmembrane helix</keyword>
<feature type="compositionally biased region" description="Low complexity" evidence="2">
    <location>
        <begin position="61"/>
        <end position="78"/>
    </location>
</feature>
<feature type="compositionally biased region" description="Polar residues" evidence="2">
    <location>
        <begin position="183"/>
        <end position="200"/>
    </location>
</feature>
<evidence type="ECO:0000256" key="1">
    <source>
        <dbReference type="SAM" id="Coils"/>
    </source>
</evidence>
<dbReference type="PANTHER" id="PTHR32309">
    <property type="entry name" value="TYROSINE-PROTEIN KINASE"/>
    <property type="match status" value="1"/>
</dbReference>
<proteinExistence type="predicted"/>
<feature type="transmembrane region" description="Helical" evidence="3">
    <location>
        <begin position="225"/>
        <end position="248"/>
    </location>
</feature>
<keyword evidence="3" id="KW-0472">Membrane</keyword>
<organism evidence="4 5">
    <name type="scientific">Thalassovita aquimarina</name>
    <dbReference type="NCBI Taxonomy" id="2785917"/>
    <lineage>
        <taxon>Bacteria</taxon>
        <taxon>Pseudomonadati</taxon>
        <taxon>Pseudomonadota</taxon>
        <taxon>Alphaproteobacteria</taxon>
        <taxon>Rhodobacterales</taxon>
        <taxon>Roseobacteraceae</taxon>
        <taxon>Thalassovita</taxon>
    </lineage>
</organism>
<feature type="region of interest" description="Disordered" evidence="2">
    <location>
        <begin position="167"/>
        <end position="201"/>
    </location>
</feature>
<sequence length="585" mass="65082">MTTKPKAKKFRIRRSTHPAGASAESRQDGAPQEPQSDAAPRPAAPGQPTRSYLSDVRSRSQATAAAPVPRRPQAQVPGRPKRPERAADGKTIEGLVSSALETSVDQEIDAIRNEGLTGQQLRMARRVAQKRGLAPTSDFDAVRLLRANGIDPFKRSTMLELVVPQGNDNEQQAKPPAKPAKTQLPQTVPPQGQTLPSTEVSPAERRNAEIMDIQRDIERRRRRKLTLLLTRLAFFIFLPTLLVGWYYYFVATPLYATKSEFLILEADATGGSALGGLLSGTQFATNQDAIAVQSYLMSRDAMKRLDQDMGYKAHYTQDHIDPIKRLPPDASDEAAYKIYKRNVKIGYDPTEGVVRMEVIAADPQTSAAFSEHLISYAEERVDELSRRKREDQMREARASLEMAKQERREAQERLVKLQEGTLLDPEGEMASIRALINNVEMQLQDKDLQLQTQLNNARPNRSKVQALETETRLLRAELEKQKSRLNEAANGDTSLAAKAAQIQMAQADLATADLFLQSALQNEKQTALEANRQVRYLTTSVRPVAPDDATYPRAFENTILAFLVLSGVYLMVSLTASILREQVSS</sequence>
<gene>
    <name evidence="4" type="ORF">IT775_07445</name>
</gene>
<dbReference type="InterPro" id="IPR050445">
    <property type="entry name" value="Bact_polysacc_biosynth/exp"/>
</dbReference>
<feature type="coiled-coil region" evidence="1">
    <location>
        <begin position="386"/>
        <end position="420"/>
    </location>
</feature>
<evidence type="ECO:0000256" key="3">
    <source>
        <dbReference type="SAM" id="Phobius"/>
    </source>
</evidence>
<dbReference type="Proteomes" id="UP001195941">
    <property type="component" value="Unassembled WGS sequence"/>
</dbReference>
<protein>
    <submittedName>
        <fullName evidence="4">Capsule biosynthesis protein</fullName>
    </submittedName>
</protein>
<dbReference type="EMBL" id="JADMKU010000005">
    <property type="protein sequence ID" value="MBR9650953.1"/>
    <property type="molecule type" value="Genomic_DNA"/>
</dbReference>
<accession>A0ABS5HQW8</accession>